<protein>
    <recommendedName>
        <fullName evidence="9">dipeptidase E</fullName>
        <ecNumber evidence="9">3.4.13.21</ecNumber>
    </recommendedName>
    <alternativeName>
        <fullName evidence="10">Asp-specific dipeptidase</fullName>
    </alternativeName>
</protein>
<dbReference type="GO" id="GO:0005737">
    <property type="term" value="C:cytoplasm"/>
    <property type="evidence" value="ECO:0007669"/>
    <property type="project" value="UniProtKB-SubCell"/>
</dbReference>
<keyword evidence="6" id="KW-0720">Serine protease</keyword>
<accession>A0A2S8AGS4</accession>
<dbReference type="OrthoDB" id="3373764at2"/>
<gene>
    <name evidence="11" type="ORF">C4S77_01335</name>
</gene>
<evidence type="ECO:0000256" key="8">
    <source>
        <dbReference type="ARBA" id="ARBA00050239"/>
    </source>
</evidence>
<evidence type="ECO:0000256" key="9">
    <source>
        <dbReference type="ARBA" id="ARBA00066675"/>
    </source>
</evidence>
<organism evidence="11 12">
    <name type="scientific">Apibacter adventoris</name>
    <dbReference type="NCBI Taxonomy" id="1679466"/>
    <lineage>
        <taxon>Bacteria</taxon>
        <taxon>Pseudomonadati</taxon>
        <taxon>Bacteroidota</taxon>
        <taxon>Flavobacteriia</taxon>
        <taxon>Flavobacteriales</taxon>
        <taxon>Weeksellaceae</taxon>
        <taxon>Apibacter</taxon>
    </lineage>
</organism>
<dbReference type="CDD" id="cd03146">
    <property type="entry name" value="GAT1_Peptidase_E"/>
    <property type="match status" value="1"/>
</dbReference>
<dbReference type="RefSeq" id="WP_105245491.1">
    <property type="nucleotide sequence ID" value="NZ_PSZM01000001.1"/>
</dbReference>
<proteinExistence type="inferred from homology"/>
<comment type="caution">
    <text evidence="11">The sequence shown here is derived from an EMBL/GenBank/DDBJ whole genome shotgun (WGS) entry which is preliminary data.</text>
</comment>
<dbReference type="GO" id="GO:0006508">
    <property type="term" value="P:proteolysis"/>
    <property type="evidence" value="ECO:0007669"/>
    <property type="project" value="UniProtKB-KW"/>
</dbReference>
<evidence type="ECO:0000256" key="6">
    <source>
        <dbReference type="ARBA" id="ARBA00022825"/>
    </source>
</evidence>
<sequence length="236" mass="26747">MKLLLLSNSTNVGEDYLGYSKKSVKEFLDGDTSNIIFIPYAAVTFSYDEYEEKVNTAWKKIGLQVKGIHHYNNPVDSINKASVIVIGGGNTWKLTKLLNEYQLMDCIKEKVKSGTPYIGWSAGSNVACPTLKTTNDMPILYPNGFNTLNLIPFQINPHYLDDNPTGHGGETREQRIEEFIKENHQIFVVGLREGSILKYENNKLQLLGNKFARIFKYGEKPKELCSSDSFDFLFVK</sequence>
<evidence type="ECO:0000256" key="5">
    <source>
        <dbReference type="ARBA" id="ARBA00022801"/>
    </source>
</evidence>
<keyword evidence="3" id="KW-0963">Cytoplasm</keyword>
<dbReference type="InterPro" id="IPR029062">
    <property type="entry name" value="Class_I_gatase-like"/>
</dbReference>
<evidence type="ECO:0000256" key="3">
    <source>
        <dbReference type="ARBA" id="ARBA00022490"/>
    </source>
</evidence>
<dbReference type="EMBL" id="PSZM01000001">
    <property type="protein sequence ID" value="PQL95466.1"/>
    <property type="molecule type" value="Genomic_DNA"/>
</dbReference>
<dbReference type="FunFam" id="3.40.50.880:FF:000007">
    <property type="entry name" value="Peptidase E"/>
    <property type="match status" value="1"/>
</dbReference>
<dbReference type="GO" id="GO:0008236">
    <property type="term" value="F:serine-type peptidase activity"/>
    <property type="evidence" value="ECO:0007669"/>
    <property type="project" value="UniProtKB-KW"/>
</dbReference>
<comment type="subcellular location">
    <subcellularLocation>
        <location evidence="1">Cytoplasm</location>
    </subcellularLocation>
</comment>
<keyword evidence="4" id="KW-0645">Protease</keyword>
<reference evidence="11 12" key="1">
    <citation type="submission" date="2018-02" db="EMBL/GenBank/DDBJ databases">
        <title>Genome sequences of Apibacter spp., gut symbionts of Asian honey bees.</title>
        <authorList>
            <person name="Kwong W.K."/>
            <person name="Steele M.I."/>
            <person name="Moran N.A."/>
        </authorList>
    </citation>
    <scope>NUCLEOTIDE SEQUENCE [LARGE SCALE GENOMIC DNA]</scope>
    <source>
        <strain evidence="12">wkB301</strain>
    </source>
</reference>
<comment type="similarity">
    <text evidence="2">Belongs to the peptidase S51 family.</text>
</comment>
<evidence type="ECO:0000256" key="10">
    <source>
        <dbReference type="ARBA" id="ARBA00075877"/>
    </source>
</evidence>
<evidence type="ECO:0000313" key="11">
    <source>
        <dbReference type="EMBL" id="PQL95466.1"/>
    </source>
</evidence>
<dbReference type="PANTHER" id="PTHR20842:SF0">
    <property type="entry name" value="ALPHA-ASPARTYL DIPEPTIDASE"/>
    <property type="match status" value="1"/>
</dbReference>
<dbReference type="PANTHER" id="PTHR20842">
    <property type="entry name" value="PROTEASE S51 ALPHA-ASPARTYL DIPEPTIDASE"/>
    <property type="match status" value="1"/>
</dbReference>
<evidence type="ECO:0000256" key="4">
    <source>
        <dbReference type="ARBA" id="ARBA00022670"/>
    </source>
</evidence>
<keyword evidence="12" id="KW-1185">Reference proteome</keyword>
<dbReference type="InterPro" id="IPR005320">
    <property type="entry name" value="Peptidase_S51"/>
</dbReference>
<comment type="catalytic activity">
    <reaction evidence="8">
        <text>Dipeptidase E catalyzes the hydrolysis of dipeptides Asp-|-Xaa. It does not act on peptides with N-terminal Glu, Asn or Gln, nor does it cleave isoaspartyl peptides.</text>
        <dbReference type="EC" id="3.4.13.21"/>
    </reaction>
</comment>
<dbReference type="Proteomes" id="UP000238042">
    <property type="component" value="Unassembled WGS sequence"/>
</dbReference>
<dbReference type="Gene3D" id="3.40.50.880">
    <property type="match status" value="1"/>
</dbReference>
<name>A0A2S8AGS4_9FLAO</name>
<keyword evidence="5" id="KW-0378">Hydrolase</keyword>
<evidence type="ECO:0000313" key="12">
    <source>
        <dbReference type="Proteomes" id="UP000238042"/>
    </source>
</evidence>
<dbReference type="GO" id="GO:0016805">
    <property type="term" value="F:dipeptidase activity"/>
    <property type="evidence" value="ECO:0007669"/>
    <property type="project" value="UniProtKB-KW"/>
</dbReference>
<dbReference type="NCBIfam" id="NF003642">
    <property type="entry name" value="PRK05282.1"/>
    <property type="match status" value="1"/>
</dbReference>
<dbReference type="Pfam" id="PF03575">
    <property type="entry name" value="Peptidase_S51"/>
    <property type="match status" value="1"/>
</dbReference>
<dbReference type="EC" id="3.4.13.21" evidence="9"/>
<keyword evidence="7" id="KW-0224">Dipeptidase</keyword>
<evidence type="ECO:0000256" key="2">
    <source>
        <dbReference type="ARBA" id="ARBA00006534"/>
    </source>
</evidence>
<evidence type="ECO:0000256" key="7">
    <source>
        <dbReference type="ARBA" id="ARBA00022997"/>
    </source>
</evidence>
<evidence type="ECO:0000256" key="1">
    <source>
        <dbReference type="ARBA" id="ARBA00004496"/>
    </source>
</evidence>
<dbReference type="SUPFAM" id="SSF52317">
    <property type="entry name" value="Class I glutamine amidotransferase-like"/>
    <property type="match status" value="1"/>
</dbReference>
<dbReference type="AlphaFoldDB" id="A0A2S8AGS4"/>